<protein>
    <submittedName>
        <fullName evidence="2">Uncharacterized protein</fullName>
    </submittedName>
</protein>
<comment type="caution">
    <text evidence="2">The sequence shown here is derived from an EMBL/GenBank/DDBJ whole genome shotgun (WGS) entry which is preliminary data.</text>
</comment>
<feature type="region of interest" description="Disordered" evidence="1">
    <location>
        <begin position="513"/>
        <end position="562"/>
    </location>
</feature>
<dbReference type="EMBL" id="LCWV01000008">
    <property type="protein sequence ID" value="PWI71019.1"/>
    <property type="molecule type" value="Genomic_DNA"/>
</dbReference>
<name>A0A2U3E976_PURLI</name>
<evidence type="ECO:0000313" key="3">
    <source>
        <dbReference type="Proteomes" id="UP000245956"/>
    </source>
</evidence>
<proteinExistence type="predicted"/>
<feature type="region of interest" description="Disordered" evidence="1">
    <location>
        <begin position="580"/>
        <end position="633"/>
    </location>
</feature>
<reference evidence="2 3" key="1">
    <citation type="journal article" date="2016" name="Front. Microbiol.">
        <title>Genome and transcriptome sequences reveal the specific parasitism of the nematophagous Purpureocillium lilacinum 36-1.</title>
        <authorList>
            <person name="Xie J."/>
            <person name="Li S."/>
            <person name="Mo C."/>
            <person name="Xiao X."/>
            <person name="Peng D."/>
            <person name="Wang G."/>
            <person name="Xiao Y."/>
        </authorList>
    </citation>
    <scope>NUCLEOTIDE SEQUENCE [LARGE SCALE GENOMIC DNA]</scope>
    <source>
        <strain evidence="2 3">36-1</strain>
    </source>
</reference>
<dbReference type="Proteomes" id="UP000245956">
    <property type="component" value="Unassembled WGS sequence"/>
</dbReference>
<evidence type="ECO:0000256" key="1">
    <source>
        <dbReference type="SAM" id="MobiDB-lite"/>
    </source>
</evidence>
<evidence type="ECO:0000313" key="2">
    <source>
        <dbReference type="EMBL" id="PWI71019.1"/>
    </source>
</evidence>
<sequence length="728" mass="77929">MSSRFAFTAHSIVARARVVPAHDLPLWQRITLVSTPSPPTICKYKAAAGVPRRFARSLDGPSTTTPSPRWRHVVHGPQNAKGGGGHRHKWPLDVRDAHGATGVAAAVTPATGRAAEPDHGCDSWRAANFVRLATGPPPHQRVPNACTRAHTHNCNSQRRARRALGKACNEKGVREPLLLSRAGGGFPPWHAHTRGAHSSPLASADGRGTQKGSPILRAGNLTPLPWTMQVFVFLCEPTPELSGFRWFPGRAGCQRPQDAHAAMSHGECVIAHRGLFLSPQAVPSPDVISDSTSSPIHSVLAWLEGATAPARVPYRTSPSSPDALDPQAEFSTLGRQVIMAGKRGARSFQGALVAGPQTRRRDLGTESWERECSLPVPWDAVVLVAETLQSGRVHVSVRCAAAPGMGPVPGRRLCPTDVPYVGGHTWAEQPNDPTPSGQEHESVSAAQRIAVIDSAKAIVPARSTRDSTGSTAQPGAAVAGPPRTDGAHSPRARLLPRQGSNWNAIREGRHLNVTSASCGPSPRGEMSRQHGKRRDGYCISPATAHSSSNLAREAPPPPPLRSSMFAKHVAFAANIDAQASMAADKTQSRGSPPPRARHAQVPPSNERRRHQTRLAGKANRSERRTGEGWDTAAAIRPCRPGLARLLASGEFASHPGRRGREGRKASCWLGPPGSMQRRPEQMRAAHRIYTSRIGIISRGSVQPGAERKGGRQAPKTPRLPKPRATRLP</sequence>
<dbReference type="AlphaFoldDB" id="A0A2U3E976"/>
<organism evidence="2 3">
    <name type="scientific">Purpureocillium lilacinum</name>
    <name type="common">Paecilomyces lilacinus</name>
    <dbReference type="NCBI Taxonomy" id="33203"/>
    <lineage>
        <taxon>Eukaryota</taxon>
        <taxon>Fungi</taxon>
        <taxon>Dikarya</taxon>
        <taxon>Ascomycota</taxon>
        <taxon>Pezizomycotina</taxon>
        <taxon>Sordariomycetes</taxon>
        <taxon>Hypocreomycetidae</taxon>
        <taxon>Hypocreales</taxon>
        <taxon>Ophiocordycipitaceae</taxon>
        <taxon>Purpureocillium</taxon>
    </lineage>
</organism>
<feature type="region of interest" description="Disordered" evidence="1">
    <location>
        <begin position="694"/>
        <end position="728"/>
    </location>
</feature>
<feature type="region of interest" description="Disordered" evidence="1">
    <location>
        <begin position="461"/>
        <end position="497"/>
    </location>
</feature>
<feature type="region of interest" description="Disordered" evidence="1">
    <location>
        <begin position="424"/>
        <end position="444"/>
    </location>
</feature>
<feature type="compositionally biased region" description="Basic residues" evidence="1">
    <location>
        <begin position="718"/>
        <end position="728"/>
    </location>
</feature>
<feature type="region of interest" description="Disordered" evidence="1">
    <location>
        <begin position="650"/>
        <end position="680"/>
    </location>
</feature>
<gene>
    <name evidence="2" type="ORF">PCL_12387</name>
</gene>
<accession>A0A2U3E976</accession>